<evidence type="ECO:0000259" key="3">
    <source>
        <dbReference type="Pfam" id="PF04195"/>
    </source>
</evidence>
<dbReference type="AlphaFoldDB" id="A0ABD1V4Y0"/>
<evidence type="ECO:0000256" key="1">
    <source>
        <dbReference type="SAM" id="Coils"/>
    </source>
</evidence>
<evidence type="ECO:0000313" key="5">
    <source>
        <dbReference type="Proteomes" id="UP001604336"/>
    </source>
</evidence>
<dbReference type="PROSITE" id="PS50007">
    <property type="entry name" value="PIPLC_X_DOMAIN"/>
    <property type="match status" value="1"/>
</dbReference>
<protein>
    <recommendedName>
        <fullName evidence="3">Transposase (putative) gypsy type domain-containing protein</fullName>
    </recommendedName>
</protein>
<organism evidence="4 5">
    <name type="scientific">Abeliophyllum distichum</name>
    <dbReference type="NCBI Taxonomy" id="126358"/>
    <lineage>
        <taxon>Eukaryota</taxon>
        <taxon>Viridiplantae</taxon>
        <taxon>Streptophyta</taxon>
        <taxon>Embryophyta</taxon>
        <taxon>Tracheophyta</taxon>
        <taxon>Spermatophyta</taxon>
        <taxon>Magnoliopsida</taxon>
        <taxon>eudicotyledons</taxon>
        <taxon>Gunneridae</taxon>
        <taxon>Pentapetalae</taxon>
        <taxon>asterids</taxon>
        <taxon>lamiids</taxon>
        <taxon>Lamiales</taxon>
        <taxon>Oleaceae</taxon>
        <taxon>Forsythieae</taxon>
        <taxon>Abeliophyllum</taxon>
    </lineage>
</organism>
<keyword evidence="5" id="KW-1185">Reference proteome</keyword>
<sequence length="566" mass="64794">MNVIILDSSPERQETISLSEIEFSFDSLESIEPLEQLDCSLPEVSNSPLDNSRALGLVTPGRYLILSVYLVSCQKRNNAGRTSNIPNTPPHDRSRPTLRTIPKSPSTYTENTLKRTINHFFLSKSHNYRSPRSTEYLPISRPGEVAIYQDSLKAGLRFLLHPFLVEFFCTFNLSPSQLVPNALRMINYYFLVCIRKGIEPSVDVFRLLFEMKPLDRYDCYVVFSHRDRGIPAHDHFRIPNCPTSNSGWKNRYFFVRPVDGEFCFPLDWGIPPFEDFNSTPILTESEIDSLIILRAIAPLGRSMNDVLTDDALVSVDMSTDKFTEDFLEELARKNSRGQRKRRRDNSSADPASSEANPTIDPQESLPVTASPIVHTATAQVTNTPDTSRSRNTRIPVENRQSCSIRRPIEKVLSLRHVVFCKMRNQADKIEQTDHALEEKNNDLLSCCRSLTEKNELLEEREARLAELERLLTEQEDLLQQSNHKVQSLEENIDRLEGELIVKGESAVEKYKCTDEYMTTVGMVGVCGREMAFRKSREWLTERYPNMDFSGAPFMPSIDDEDEDEDD</sequence>
<feature type="coiled-coil region" evidence="1">
    <location>
        <begin position="422"/>
        <end position="505"/>
    </location>
</feature>
<feature type="compositionally biased region" description="Polar residues" evidence="2">
    <location>
        <begin position="376"/>
        <end position="386"/>
    </location>
</feature>
<dbReference type="Proteomes" id="UP001604336">
    <property type="component" value="Unassembled WGS sequence"/>
</dbReference>
<dbReference type="Pfam" id="PF04195">
    <property type="entry name" value="Transposase_28"/>
    <property type="match status" value="1"/>
</dbReference>
<evidence type="ECO:0000256" key="2">
    <source>
        <dbReference type="SAM" id="MobiDB-lite"/>
    </source>
</evidence>
<dbReference type="InterPro" id="IPR007321">
    <property type="entry name" value="Transposase_28"/>
</dbReference>
<feature type="region of interest" description="Disordered" evidence="2">
    <location>
        <begin position="79"/>
        <end position="107"/>
    </location>
</feature>
<proteinExistence type="predicted"/>
<gene>
    <name evidence="4" type="ORF">Adt_05714</name>
</gene>
<feature type="region of interest" description="Disordered" evidence="2">
    <location>
        <begin position="333"/>
        <end position="398"/>
    </location>
</feature>
<reference evidence="5" key="1">
    <citation type="submission" date="2024-07" db="EMBL/GenBank/DDBJ databases">
        <title>Two chromosome-level genome assemblies of Korean endemic species Abeliophyllum distichum and Forsythia ovata (Oleaceae).</title>
        <authorList>
            <person name="Jang H."/>
        </authorList>
    </citation>
    <scope>NUCLEOTIDE SEQUENCE [LARGE SCALE GENOMIC DNA]</scope>
</reference>
<accession>A0ABD1V4Y0</accession>
<feature type="compositionally biased region" description="Basic residues" evidence="2">
    <location>
        <begin position="333"/>
        <end position="343"/>
    </location>
</feature>
<name>A0ABD1V4Y0_9LAMI</name>
<keyword evidence="1" id="KW-0175">Coiled coil</keyword>
<evidence type="ECO:0000313" key="4">
    <source>
        <dbReference type="EMBL" id="KAL2532363.1"/>
    </source>
</evidence>
<feature type="compositionally biased region" description="Polar residues" evidence="2">
    <location>
        <begin position="348"/>
        <end position="367"/>
    </location>
</feature>
<feature type="domain" description="Transposase (putative) gypsy type" evidence="3">
    <location>
        <begin position="148"/>
        <end position="212"/>
    </location>
</feature>
<dbReference type="EMBL" id="JBFOLK010000002">
    <property type="protein sequence ID" value="KAL2532363.1"/>
    <property type="molecule type" value="Genomic_DNA"/>
</dbReference>
<comment type="caution">
    <text evidence="4">The sequence shown here is derived from an EMBL/GenBank/DDBJ whole genome shotgun (WGS) entry which is preliminary data.</text>
</comment>